<dbReference type="InterPro" id="IPR050980">
    <property type="entry name" value="2C_sensor_his_kinase"/>
</dbReference>
<keyword evidence="7" id="KW-0472">Membrane</keyword>
<proteinExistence type="predicted"/>
<keyword evidence="7" id="KW-1133">Transmembrane helix</keyword>
<evidence type="ECO:0000313" key="10">
    <source>
        <dbReference type="Proteomes" id="UP000537141"/>
    </source>
</evidence>
<evidence type="ECO:0000256" key="4">
    <source>
        <dbReference type="ARBA" id="ARBA00022741"/>
    </source>
</evidence>
<gene>
    <name evidence="9" type="ORF">HNQ55_000039</name>
</gene>
<dbReference type="Gene3D" id="1.10.287.130">
    <property type="match status" value="1"/>
</dbReference>
<dbReference type="GO" id="GO:0000155">
    <property type="term" value="F:phosphorelay sensor kinase activity"/>
    <property type="evidence" value="ECO:0007669"/>
    <property type="project" value="TreeGrafter"/>
</dbReference>
<evidence type="ECO:0000313" key="9">
    <source>
        <dbReference type="EMBL" id="MBB6541565.1"/>
    </source>
</evidence>
<evidence type="ECO:0000259" key="8">
    <source>
        <dbReference type="PROSITE" id="PS50109"/>
    </source>
</evidence>
<dbReference type="PANTHER" id="PTHR44936">
    <property type="entry name" value="SENSOR PROTEIN CREC"/>
    <property type="match status" value="1"/>
</dbReference>
<name>A0A7X0NDT9_9GAMM</name>
<keyword evidence="10" id="KW-1185">Reference proteome</keyword>
<organism evidence="9 10">
    <name type="scientific">Thalassotalea piscium</name>
    <dbReference type="NCBI Taxonomy" id="1230533"/>
    <lineage>
        <taxon>Bacteria</taxon>
        <taxon>Pseudomonadati</taxon>
        <taxon>Pseudomonadota</taxon>
        <taxon>Gammaproteobacteria</taxon>
        <taxon>Alteromonadales</taxon>
        <taxon>Colwelliaceae</taxon>
        <taxon>Thalassotalea</taxon>
    </lineage>
</organism>
<dbReference type="InterPro" id="IPR005467">
    <property type="entry name" value="His_kinase_dom"/>
</dbReference>
<evidence type="ECO:0000256" key="5">
    <source>
        <dbReference type="ARBA" id="ARBA00022777"/>
    </source>
</evidence>
<evidence type="ECO:0000256" key="2">
    <source>
        <dbReference type="ARBA" id="ARBA00012438"/>
    </source>
</evidence>
<keyword evidence="3 9" id="KW-0808">Transferase</keyword>
<dbReference type="InterPro" id="IPR003594">
    <property type="entry name" value="HATPase_dom"/>
</dbReference>
<feature type="transmembrane region" description="Helical" evidence="7">
    <location>
        <begin position="20"/>
        <end position="41"/>
    </location>
</feature>
<evidence type="ECO:0000256" key="7">
    <source>
        <dbReference type="SAM" id="Phobius"/>
    </source>
</evidence>
<protein>
    <recommendedName>
        <fullName evidence="2">histidine kinase</fullName>
        <ecNumber evidence="2">2.7.13.3</ecNumber>
    </recommendedName>
</protein>
<evidence type="ECO:0000256" key="3">
    <source>
        <dbReference type="ARBA" id="ARBA00022679"/>
    </source>
</evidence>
<feature type="transmembrane region" description="Helical" evidence="7">
    <location>
        <begin position="154"/>
        <end position="173"/>
    </location>
</feature>
<dbReference type="PANTHER" id="PTHR44936:SF10">
    <property type="entry name" value="SENSOR PROTEIN RSTB"/>
    <property type="match status" value="1"/>
</dbReference>
<keyword evidence="4" id="KW-0547">Nucleotide-binding</keyword>
<evidence type="ECO:0000256" key="6">
    <source>
        <dbReference type="ARBA" id="ARBA00022840"/>
    </source>
</evidence>
<keyword evidence="5 9" id="KW-0418">Kinase</keyword>
<dbReference type="Gene3D" id="3.30.565.10">
    <property type="entry name" value="Histidine kinase-like ATPase, C-terminal domain"/>
    <property type="match status" value="1"/>
</dbReference>
<dbReference type="AlphaFoldDB" id="A0A7X0NDT9"/>
<sequence length="414" mass="46395">MPLNYMPLHSSKLTPIFMVLSLRTIAIIIQIILLLFVHFALHYHLPWFELMVVIFCEIVFTFISYWYFRKKQHVTKQALSWQVIADIVFLSALLSFSGGATNAFVSLLLIPIAISAVTLSAPRLFFVAFLAIASYSVQLWLMPMSVMHGNMEGHFIAMWINFLFSALVVALVVGRMAINNRVKDKAIAQYREEQLKQEKIISLGVASAQVTHQLATPISTACMIVDELKEDNPSSELINDLQTELQRCTDSLNTFRQMVFDIKEQNTYLISATKISSDIKDYIALNHPELLLTTLECDEGDDKKVQANSSLLPAIINIVNNAIRATQANYSQHIEIKTHHDDSNLYLEIRDFGKGFSQEKLAQLGVQPIVSEQGFGMAVLLSHSSFERLGGELILTNHGEKGAIATVSLPLVLP</sequence>
<reference evidence="9 10" key="1">
    <citation type="submission" date="2020-08" db="EMBL/GenBank/DDBJ databases">
        <title>Genomic Encyclopedia of Type Strains, Phase IV (KMG-IV): sequencing the most valuable type-strain genomes for metagenomic binning, comparative biology and taxonomic classification.</title>
        <authorList>
            <person name="Goeker M."/>
        </authorList>
    </citation>
    <scope>NUCLEOTIDE SEQUENCE [LARGE SCALE GENOMIC DNA]</scope>
    <source>
        <strain evidence="9 10">DSM 26287</strain>
    </source>
</reference>
<dbReference type="Pfam" id="PF02518">
    <property type="entry name" value="HATPase_c"/>
    <property type="match status" value="1"/>
</dbReference>
<dbReference type="EC" id="2.7.13.3" evidence="2"/>
<dbReference type="Proteomes" id="UP000537141">
    <property type="component" value="Unassembled WGS sequence"/>
</dbReference>
<feature type="domain" description="Histidine kinase" evidence="8">
    <location>
        <begin position="209"/>
        <end position="413"/>
    </location>
</feature>
<evidence type="ECO:0000256" key="1">
    <source>
        <dbReference type="ARBA" id="ARBA00000085"/>
    </source>
</evidence>
<dbReference type="PROSITE" id="PS50109">
    <property type="entry name" value="HIS_KIN"/>
    <property type="match status" value="1"/>
</dbReference>
<dbReference type="EMBL" id="JACHHU010000001">
    <property type="protein sequence ID" value="MBB6541565.1"/>
    <property type="molecule type" value="Genomic_DNA"/>
</dbReference>
<accession>A0A7X0NDT9</accession>
<keyword evidence="6" id="KW-0067">ATP-binding</keyword>
<dbReference type="SUPFAM" id="SSF55874">
    <property type="entry name" value="ATPase domain of HSP90 chaperone/DNA topoisomerase II/histidine kinase"/>
    <property type="match status" value="1"/>
</dbReference>
<feature type="transmembrane region" description="Helical" evidence="7">
    <location>
        <begin position="47"/>
        <end position="67"/>
    </location>
</feature>
<dbReference type="RefSeq" id="WP_184420923.1">
    <property type="nucleotide sequence ID" value="NZ_AP027362.1"/>
</dbReference>
<dbReference type="InterPro" id="IPR036890">
    <property type="entry name" value="HATPase_C_sf"/>
</dbReference>
<comment type="caution">
    <text evidence="9">The sequence shown here is derived from an EMBL/GenBank/DDBJ whole genome shotgun (WGS) entry which is preliminary data.</text>
</comment>
<dbReference type="GO" id="GO:0005524">
    <property type="term" value="F:ATP binding"/>
    <property type="evidence" value="ECO:0007669"/>
    <property type="project" value="UniProtKB-KW"/>
</dbReference>
<keyword evidence="7" id="KW-0812">Transmembrane</keyword>
<dbReference type="SMART" id="SM00387">
    <property type="entry name" value="HATPase_c"/>
    <property type="match status" value="1"/>
</dbReference>
<dbReference type="GO" id="GO:0005886">
    <property type="term" value="C:plasma membrane"/>
    <property type="evidence" value="ECO:0007669"/>
    <property type="project" value="TreeGrafter"/>
</dbReference>
<comment type="catalytic activity">
    <reaction evidence="1">
        <text>ATP + protein L-histidine = ADP + protein N-phospho-L-histidine.</text>
        <dbReference type="EC" id="2.7.13.3"/>
    </reaction>
</comment>
<feature type="transmembrane region" description="Helical" evidence="7">
    <location>
        <begin position="124"/>
        <end position="142"/>
    </location>
</feature>